<dbReference type="SUPFAM" id="SSF57850">
    <property type="entry name" value="RING/U-box"/>
    <property type="match status" value="1"/>
</dbReference>
<evidence type="ECO:0000259" key="4">
    <source>
        <dbReference type="PROSITE" id="PS51293"/>
    </source>
</evidence>
<protein>
    <submittedName>
        <fullName evidence="5">Ada2p</fullName>
    </submittedName>
</protein>
<keyword evidence="1" id="KW-0479">Metal-binding</keyword>
<dbReference type="InterPro" id="IPR000433">
    <property type="entry name" value="Znf_ZZ"/>
</dbReference>
<dbReference type="PANTHER" id="PTHR12374">
    <property type="entry name" value="TRANSCRIPTIONAL ADAPTOR 2 ADA2 -RELATED"/>
    <property type="match status" value="1"/>
</dbReference>
<accession>A0A0F9YU93</accession>
<evidence type="ECO:0000256" key="2">
    <source>
        <dbReference type="ARBA" id="ARBA00022771"/>
    </source>
</evidence>
<evidence type="ECO:0000256" key="1">
    <source>
        <dbReference type="ARBA" id="ARBA00022723"/>
    </source>
</evidence>
<dbReference type="AlphaFoldDB" id="A0A0F9YU93"/>
<dbReference type="GO" id="GO:0006338">
    <property type="term" value="P:chromatin remodeling"/>
    <property type="evidence" value="ECO:0007669"/>
    <property type="project" value="TreeGrafter"/>
</dbReference>
<keyword evidence="6" id="KW-1185">Reference proteome</keyword>
<dbReference type="OrthoDB" id="270417at2759"/>
<keyword evidence="2" id="KW-0863">Zinc-finger</keyword>
<reference evidence="5 6" key="1">
    <citation type="journal article" date="2015" name="Environ. Microbiol.">
        <title>Genome analyses suggest the presence of polyploidy and recent human-driven expansions in eight global populations of the honeybee pathogen Nosema ceranae.</title>
        <authorList>
            <person name="Pelin A."/>
            <person name="Selman M."/>
            <person name="Aris-Brosou S."/>
            <person name="Farinelli L."/>
            <person name="Corradi N."/>
        </authorList>
    </citation>
    <scope>NUCLEOTIDE SEQUENCE [LARGE SCALE GENOMIC DNA]</scope>
    <source>
        <strain evidence="5 6">PA08 1199</strain>
    </source>
</reference>
<dbReference type="VEuPathDB" id="MicrosporidiaDB:G9O61_00g011730"/>
<dbReference type="PANTHER" id="PTHR12374:SF20">
    <property type="entry name" value="TRANSCRIPTIONAL ADAPTER 2-ALPHA"/>
    <property type="match status" value="1"/>
</dbReference>
<dbReference type="InterPro" id="IPR009057">
    <property type="entry name" value="Homeodomain-like_sf"/>
</dbReference>
<name>A0A0F9YU93_9MICR</name>
<proteinExistence type="predicted"/>
<dbReference type="VEuPathDB" id="MicrosporidiaDB:AAJ76_800092785"/>
<dbReference type="InterPro" id="IPR001005">
    <property type="entry name" value="SANT/Myb"/>
</dbReference>
<dbReference type="GO" id="GO:0005634">
    <property type="term" value="C:nucleus"/>
    <property type="evidence" value="ECO:0007669"/>
    <property type="project" value="TreeGrafter"/>
</dbReference>
<dbReference type="Proteomes" id="UP000034350">
    <property type="component" value="Unassembled WGS sequence"/>
</dbReference>
<dbReference type="EMBL" id="JPQZ01000008">
    <property type="protein sequence ID" value="KKO76027.1"/>
    <property type="molecule type" value="Genomic_DNA"/>
</dbReference>
<dbReference type="SUPFAM" id="SSF46689">
    <property type="entry name" value="Homeodomain-like"/>
    <property type="match status" value="1"/>
</dbReference>
<dbReference type="Pfam" id="PF25299">
    <property type="entry name" value="ZZ_ADA2"/>
    <property type="match status" value="1"/>
</dbReference>
<dbReference type="Pfam" id="PF00249">
    <property type="entry name" value="Myb_DNA-binding"/>
    <property type="match status" value="1"/>
</dbReference>
<evidence type="ECO:0000313" key="5">
    <source>
        <dbReference type="EMBL" id="KKO76027.1"/>
    </source>
</evidence>
<feature type="domain" description="SANT" evidence="4">
    <location>
        <begin position="66"/>
        <end position="118"/>
    </location>
</feature>
<dbReference type="RefSeq" id="XP_024331769.1">
    <property type="nucleotide sequence ID" value="XM_024476498.1"/>
</dbReference>
<sequence>MAISNFGNTNILTVICDICFLSIKEEPIFQCILCKIDLCIFCFYDRLEISSHKNSHEYRVFLCTKKLNNDWTILEELIFFNGLGKYGIGNWESLSKSVGTKTQEEVELFFYNLFNIKNNIITKNKVFERTSNPFRSNISIYMNNRQDFDVEFMNDYEEIIKDMEFTDSDEEIDLKAKNAILKGYGNILRMRKYRKKIIIDKQLIDVEKTKSFEKKMSKYVDIDKYKFILEYLTLSQYKNFIYGIYKENYLNKIEKNEDNKIDYEFVLSQAEKNFCKQAQISNKLFDEFKNKFVEEKIFRTRSFSDEIENIISDDEHKKSQIINFFNTQKYFN</sequence>
<dbReference type="Gene3D" id="1.20.58.1880">
    <property type="match status" value="1"/>
</dbReference>
<dbReference type="SMART" id="SM00717">
    <property type="entry name" value="SANT"/>
    <property type="match status" value="1"/>
</dbReference>
<dbReference type="GO" id="GO:0003682">
    <property type="term" value="F:chromatin binding"/>
    <property type="evidence" value="ECO:0007669"/>
    <property type="project" value="TreeGrafter"/>
</dbReference>
<evidence type="ECO:0000256" key="3">
    <source>
        <dbReference type="ARBA" id="ARBA00022833"/>
    </source>
</evidence>
<organism evidence="5 6">
    <name type="scientific">Vairimorpha ceranae</name>
    <dbReference type="NCBI Taxonomy" id="40302"/>
    <lineage>
        <taxon>Eukaryota</taxon>
        <taxon>Fungi</taxon>
        <taxon>Fungi incertae sedis</taxon>
        <taxon>Microsporidia</taxon>
        <taxon>Nosematidae</taxon>
        <taxon>Vairimorpha</taxon>
    </lineage>
</organism>
<dbReference type="GO" id="GO:0008270">
    <property type="term" value="F:zinc ion binding"/>
    <property type="evidence" value="ECO:0007669"/>
    <property type="project" value="UniProtKB-KW"/>
</dbReference>
<dbReference type="CDD" id="cd00167">
    <property type="entry name" value="SANT"/>
    <property type="match status" value="1"/>
</dbReference>
<dbReference type="GO" id="GO:0003713">
    <property type="term" value="F:transcription coactivator activity"/>
    <property type="evidence" value="ECO:0007669"/>
    <property type="project" value="TreeGrafter"/>
</dbReference>
<dbReference type="InterPro" id="IPR055141">
    <property type="entry name" value="TADA2A_B-like_dom"/>
</dbReference>
<keyword evidence="3" id="KW-0862">Zinc</keyword>
<gene>
    <name evidence="5" type="ORF">AAJ76_800092785</name>
</gene>
<dbReference type="GO" id="GO:0006357">
    <property type="term" value="P:regulation of transcription by RNA polymerase II"/>
    <property type="evidence" value="ECO:0007669"/>
    <property type="project" value="TreeGrafter"/>
</dbReference>
<dbReference type="VEuPathDB" id="MicrosporidiaDB:NCER_100541"/>
<dbReference type="PROSITE" id="PS51293">
    <property type="entry name" value="SANT"/>
    <property type="match status" value="1"/>
</dbReference>
<dbReference type="InterPro" id="IPR017884">
    <property type="entry name" value="SANT_dom"/>
</dbReference>
<dbReference type="Pfam" id="PF22941">
    <property type="entry name" value="TADA2A-like_3rd"/>
    <property type="match status" value="1"/>
</dbReference>
<comment type="caution">
    <text evidence="5">The sequence shown here is derived from an EMBL/GenBank/DDBJ whole genome shotgun (WGS) entry which is preliminary data.</text>
</comment>
<evidence type="ECO:0000313" key="6">
    <source>
        <dbReference type="Proteomes" id="UP000034350"/>
    </source>
</evidence>
<dbReference type="GeneID" id="36321452"/>